<accession>A0A8X6GFN7</accession>
<reference evidence="1" key="1">
    <citation type="submission" date="2020-07" db="EMBL/GenBank/DDBJ databases">
        <title>Multicomponent nature underlies the extraordinary mechanical properties of spider dragline silk.</title>
        <authorList>
            <person name="Kono N."/>
            <person name="Nakamura H."/>
            <person name="Mori M."/>
            <person name="Yoshida Y."/>
            <person name="Ohtoshi R."/>
            <person name="Malay A.D."/>
            <person name="Moran D.A.P."/>
            <person name="Tomita M."/>
            <person name="Numata K."/>
            <person name="Arakawa K."/>
        </authorList>
    </citation>
    <scope>NUCLEOTIDE SEQUENCE</scope>
</reference>
<evidence type="ECO:0000313" key="1">
    <source>
        <dbReference type="EMBL" id="GFR03916.1"/>
    </source>
</evidence>
<proteinExistence type="predicted"/>
<gene>
    <name evidence="1" type="ORF">TNCT_527721</name>
</gene>
<dbReference type="EMBL" id="BMAO01015743">
    <property type="protein sequence ID" value="GFR03916.1"/>
    <property type="molecule type" value="Genomic_DNA"/>
</dbReference>
<comment type="caution">
    <text evidence="1">The sequence shown here is derived from an EMBL/GenBank/DDBJ whole genome shotgun (WGS) entry which is preliminary data.</text>
</comment>
<name>A0A8X6GFN7_TRICU</name>
<dbReference type="Proteomes" id="UP000887116">
    <property type="component" value="Unassembled WGS sequence"/>
</dbReference>
<dbReference type="AlphaFoldDB" id="A0A8X6GFN7"/>
<keyword evidence="2" id="KW-1185">Reference proteome</keyword>
<evidence type="ECO:0000313" key="2">
    <source>
        <dbReference type="Proteomes" id="UP000887116"/>
    </source>
</evidence>
<sequence length="82" mass="9396">MKSSLADYVCATEKSWVPGTKNIRVISLKVFEGWIGPGEKELRKLFECLSFYYVPCLCQGGWRCMYKLANSEQKNGLPTRLK</sequence>
<organism evidence="1 2">
    <name type="scientific">Trichonephila clavata</name>
    <name type="common">Joro spider</name>
    <name type="synonym">Nephila clavata</name>
    <dbReference type="NCBI Taxonomy" id="2740835"/>
    <lineage>
        <taxon>Eukaryota</taxon>
        <taxon>Metazoa</taxon>
        <taxon>Ecdysozoa</taxon>
        <taxon>Arthropoda</taxon>
        <taxon>Chelicerata</taxon>
        <taxon>Arachnida</taxon>
        <taxon>Araneae</taxon>
        <taxon>Araneomorphae</taxon>
        <taxon>Entelegynae</taxon>
        <taxon>Araneoidea</taxon>
        <taxon>Nephilidae</taxon>
        <taxon>Trichonephila</taxon>
    </lineage>
</organism>
<protein>
    <submittedName>
        <fullName evidence="1">Uncharacterized protein</fullName>
    </submittedName>
</protein>